<comment type="caution">
    <text evidence="1">The sequence shown here is derived from an EMBL/GenBank/DDBJ whole genome shotgun (WGS) entry which is preliminary data.</text>
</comment>
<feature type="non-terminal residue" evidence="1">
    <location>
        <position position="66"/>
    </location>
</feature>
<dbReference type="Proteomes" id="UP001163823">
    <property type="component" value="Chromosome 13"/>
</dbReference>
<keyword evidence="2" id="KW-1185">Reference proteome</keyword>
<dbReference type="EMBL" id="JARAOO010000013">
    <property type="protein sequence ID" value="KAJ7946180.1"/>
    <property type="molecule type" value="Genomic_DNA"/>
</dbReference>
<sequence>MLPVALPPTVQRNSSIPACLSSNRSILMFIPKIAATTTKALTTRVAVVKMTPICRRWFCLSSSIML</sequence>
<name>A0AAD7KWE2_QUISA</name>
<evidence type="ECO:0000313" key="2">
    <source>
        <dbReference type="Proteomes" id="UP001163823"/>
    </source>
</evidence>
<accession>A0AAD7KWE2</accession>
<dbReference type="AlphaFoldDB" id="A0AAD7KWE2"/>
<evidence type="ECO:0000313" key="1">
    <source>
        <dbReference type="EMBL" id="KAJ7946180.1"/>
    </source>
</evidence>
<protein>
    <submittedName>
        <fullName evidence="1">Magnesium transporter MRS2-3</fullName>
    </submittedName>
</protein>
<reference evidence="1" key="1">
    <citation type="journal article" date="2023" name="Science">
        <title>Elucidation of the pathway for biosynthesis of saponin adjuvants from the soapbark tree.</title>
        <authorList>
            <person name="Reed J."/>
            <person name="Orme A."/>
            <person name="El-Demerdash A."/>
            <person name="Owen C."/>
            <person name="Martin L.B.B."/>
            <person name="Misra R.C."/>
            <person name="Kikuchi S."/>
            <person name="Rejzek M."/>
            <person name="Martin A.C."/>
            <person name="Harkess A."/>
            <person name="Leebens-Mack J."/>
            <person name="Louveau T."/>
            <person name="Stephenson M.J."/>
            <person name="Osbourn A."/>
        </authorList>
    </citation>
    <scope>NUCLEOTIDE SEQUENCE</scope>
    <source>
        <strain evidence="1">S10</strain>
    </source>
</reference>
<proteinExistence type="predicted"/>
<gene>
    <name evidence="1" type="ORF">O6P43_031146</name>
</gene>
<organism evidence="1 2">
    <name type="scientific">Quillaja saponaria</name>
    <name type="common">Soap bark tree</name>
    <dbReference type="NCBI Taxonomy" id="32244"/>
    <lineage>
        <taxon>Eukaryota</taxon>
        <taxon>Viridiplantae</taxon>
        <taxon>Streptophyta</taxon>
        <taxon>Embryophyta</taxon>
        <taxon>Tracheophyta</taxon>
        <taxon>Spermatophyta</taxon>
        <taxon>Magnoliopsida</taxon>
        <taxon>eudicotyledons</taxon>
        <taxon>Gunneridae</taxon>
        <taxon>Pentapetalae</taxon>
        <taxon>rosids</taxon>
        <taxon>fabids</taxon>
        <taxon>Fabales</taxon>
        <taxon>Quillajaceae</taxon>
        <taxon>Quillaja</taxon>
    </lineage>
</organism>
<dbReference type="KEGG" id="qsa:O6P43_031146"/>